<reference evidence="3 4" key="1">
    <citation type="journal article" date="2009" name="Science">
        <title>Green evolution and dynamic adaptations revealed by genomes of the marine picoeukaryotes Micromonas.</title>
        <authorList>
            <person name="Worden A.Z."/>
            <person name="Lee J.H."/>
            <person name="Mock T."/>
            <person name="Rouze P."/>
            <person name="Simmons M.P."/>
            <person name="Aerts A.L."/>
            <person name="Allen A.E."/>
            <person name="Cuvelier M.L."/>
            <person name="Derelle E."/>
            <person name="Everett M.V."/>
            <person name="Foulon E."/>
            <person name="Grimwood J."/>
            <person name="Gundlach H."/>
            <person name="Henrissat B."/>
            <person name="Napoli C."/>
            <person name="McDonald S.M."/>
            <person name="Parker M.S."/>
            <person name="Rombauts S."/>
            <person name="Salamov A."/>
            <person name="Von Dassow P."/>
            <person name="Badger J.H."/>
            <person name="Coutinho P.M."/>
            <person name="Demir E."/>
            <person name="Dubchak I."/>
            <person name="Gentemann C."/>
            <person name="Eikrem W."/>
            <person name="Gready J.E."/>
            <person name="John U."/>
            <person name="Lanier W."/>
            <person name="Lindquist E.A."/>
            <person name="Lucas S."/>
            <person name="Mayer K.F."/>
            <person name="Moreau H."/>
            <person name="Not F."/>
            <person name="Otillar R."/>
            <person name="Panaud O."/>
            <person name="Pangilinan J."/>
            <person name="Paulsen I."/>
            <person name="Piegu B."/>
            <person name="Poliakov A."/>
            <person name="Robbens S."/>
            <person name="Schmutz J."/>
            <person name="Toulza E."/>
            <person name="Wyss T."/>
            <person name="Zelensky A."/>
            <person name="Zhou K."/>
            <person name="Armbrust E.V."/>
            <person name="Bhattacharya D."/>
            <person name="Goodenough U.W."/>
            <person name="Van de Peer Y."/>
            <person name="Grigoriev I.V."/>
        </authorList>
    </citation>
    <scope>NUCLEOTIDE SEQUENCE [LARGE SCALE GENOMIC DNA]</scope>
    <source>
        <strain evidence="3 4">CCMP1545</strain>
    </source>
</reference>
<dbReference type="AlphaFoldDB" id="C1N9Q5"/>
<name>C1N9Q5_MICPC</name>
<evidence type="ECO:0000256" key="1">
    <source>
        <dbReference type="SAM" id="MobiDB-lite"/>
    </source>
</evidence>
<sequence>MPRTPPSRGRDYRGDRTTPRRGPRSESEYSEYSEDGPTLFGSLLRTLMAGGAVVAVAILVRDAARLHSFVRVRFDSTRRPVPRTGRFPAYLCAHPSRSIPTHLDAFQRHLTPLNLTPTSSLVWTLDPQEGDCLYRIAVNRGIDPDALERMNPELASRPHYLQPGELVRIP</sequence>
<feature type="region of interest" description="Disordered" evidence="1">
    <location>
        <begin position="1"/>
        <end position="34"/>
    </location>
</feature>
<dbReference type="EMBL" id="GG663752">
    <property type="protein sequence ID" value="EEH51109.1"/>
    <property type="molecule type" value="Genomic_DNA"/>
</dbReference>
<evidence type="ECO:0000259" key="2">
    <source>
        <dbReference type="PROSITE" id="PS51782"/>
    </source>
</evidence>
<dbReference type="SUPFAM" id="SSF54106">
    <property type="entry name" value="LysM domain"/>
    <property type="match status" value="1"/>
</dbReference>
<dbReference type="KEGG" id="mpp:MICPUCDRAFT_54583"/>
<dbReference type="Proteomes" id="UP000001876">
    <property type="component" value="Unassembled WGS sequence"/>
</dbReference>
<accession>C1N9Q5</accession>
<feature type="compositionally biased region" description="Basic and acidic residues" evidence="1">
    <location>
        <begin position="8"/>
        <end position="27"/>
    </location>
</feature>
<dbReference type="GeneID" id="9690097"/>
<dbReference type="InterPro" id="IPR018392">
    <property type="entry name" value="LysM"/>
</dbReference>
<dbReference type="RefSeq" id="XP_003064775.1">
    <property type="nucleotide sequence ID" value="XM_003064729.1"/>
</dbReference>
<evidence type="ECO:0000313" key="3">
    <source>
        <dbReference type="EMBL" id="EEH51109.1"/>
    </source>
</evidence>
<dbReference type="InterPro" id="IPR036779">
    <property type="entry name" value="LysM_dom_sf"/>
</dbReference>
<gene>
    <name evidence="3" type="ORF">MICPUCDRAFT_54583</name>
</gene>
<dbReference type="OMA" id="YLCAHPS"/>
<feature type="domain" description="LysM" evidence="2">
    <location>
        <begin position="123"/>
        <end position="169"/>
    </location>
</feature>
<evidence type="ECO:0000313" key="4">
    <source>
        <dbReference type="Proteomes" id="UP000001876"/>
    </source>
</evidence>
<organism evidence="4">
    <name type="scientific">Micromonas pusilla (strain CCMP1545)</name>
    <name type="common">Picoplanktonic green alga</name>
    <dbReference type="NCBI Taxonomy" id="564608"/>
    <lineage>
        <taxon>Eukaryota</taxon>
        <taxon>Viridiplantae</taxon>
        <taxon>Chlorophyta</taxon>
        <taxon>Mamiellophyceae</taxon>
        <taxon>Mamiellales</taxon>
        <taxon>Mamiellaceae</taxon>
        <taxon>Micromonas</taxon>
    </lineage>
</organism>
<dbReference type="Pfam" id="PF01476">
    <property type="entry name" value="LysM"/>
    <property type="match status" value="1"/>
</dbReference>
<protein>
    <submittedName>
        <fullName evidence="3">Predicted protein</fullName>
    </submittedName>
</protein>
<dbReference type="CDD" id="cd00118">
    <property type="entry name" value="LysM"/>
    <property type="match status" value="1"/>
</dbReference>
<keyword evidence="4" id="KW-1185">Reference proteome</keyword>
<dbReference type="Gene3D" id="3.10.350.10">
    <property type="entry name" value="LysM domain"/>
    <property type="match status" value="1"/>
</dbReference>
<dbReference type="PROSITE" id="PS51782">
    <property type="entry name" value="LYSM"/>
    <property type="match status" value="1"/>
</dbReference>
<proteinExistence type="predicted"/>
<dbReference type="OrthoDB" id="10632085at2759"/>